<dbReference type="Proteomes" id="UP000659630">
    <property type="component" value="Unassembled WGS sequence"/>
</dbReference>
<keyword evidence="1" id="KW-0812">Transmembrane</keyword>
<accession>A0A923L0S5</accession>
<keyword evidence="1" id="KW-0472">Membrane</keyword>
<reference evidence="2" key="1">
    <citation type="submission" date="2020-08" db="EMBL/GenBank/DDBJ databases">
        <title>Genome public.</title>
        <authorList>
            <person name="Liu C."/>
            <person name="Sun Q."/>
        </authorList>
    </citation>
    <scope>NUCLEOTIDE SEQUENCE</scope>
    <source>
        <strain evidence="2">BX8</strain>
    </source>
</reference>
<keyword evidence="1" id="KW-1133">Transmembrane helix</keyword>
<comment type="caution">
    <text evidence="2">The sequence shown here is derived from an EMBL/GenBank/DDBJ whole genome shotgun (WGS) entry which is preliminary data.</text>
</comment>
<dbReference type="EMBL" id="JACONZ010000001">
    <property type="protein sequence ID" value="MBC5580822.1"/>
    <property type="molecule type" value="Genomic_DNA"/>
</dbReference>
<evidence type="ECO:0000256" key="1">
    <source>
        <dbReference type="SAM" id="Phobius"/>
    </source>
</evidence>
<proteinExistence type="predicted"/>
<feature type="transmembrane region" description="Helical" evidence="1">
    <location>
        <begin position="64"/>
        <end position="84"/>
    </location>
</feature>
<gene>
    <name evidence="2" type="ORF">H8S23_04830</name>
</gene>
<dbReference type="RefSeq" id="WP_186887146.1">
    <property type="nucleotide sequence ID" value="NZ_JACONZ010000001.1"/>
</dbReference>
<name>A0A923L0S5_9FIRM</name>
<dbReference type="AlphaFoldDB" id="A0A923L0S5"/>
<evidence type="ECO:0000313" key="3">
    <source>
        <dbReference type="Proteomes" id="UP000659630"/>
    </source>
</evidence>
<organism evidence="2 3">
    <name type="scientific">Anaerofilum hominis</name>
    <dbReference type="NCBI Taxonomy" id="2763016"/>
    <lineage>
        <taxon>Bacteria</taxon>
        <taxon>Bacillati</taxon>
        <taxon>Bacillota</taxon>
        <taxon>Clostridia</taxon>
        <taxon>Eubacteriales</taxon>
        <taxon>Oscillospiraceae</taxon>
        <taxon>Anaerofilum</taxon>
    </lineage>
</organism>
<protein>
    <submittedName>
        <fullName evidence="2">Uncharacterized protein</fullName>
    </submittedName>
</protein>
<keyword evidence="3" id="KW-1185">Reference proteome</keyword>
<evidence type="ECO:0000313" key="2">
    <source>
        <dbReference type="EMBL" id="MBC5580822.1"/>
    </source>
</evidence>
<sequence length="85" mass="9404">MKGVNKKVIEINEPESEYIEKVLVFLRQKDGHVNVARARQEAEGYVNTLVCWRRLPLNLPPKKLLLAGGLCLLAVAAVVAGILLL</sequence>